<sequence>MNGALKNLIRVHRWTLDERRRTLVDLERMAEKLKGDLAGLDAELERERQTAIKAPEMAFTYPAFASAAKQRKDKIRRSIADLGKEIDRAREQVEDAFQELKKYELALEAAERRKLEQLKRREQAALDEMGLTLHLRKKAGEGA</sequence>
<name>A0A1Y6CIC3_9PROT</name>
<evidence type="ECO:0000256" key="7">
    <source>
        <dbReference type="ARBA" id="ARBA00022795"/>
    </source>
</evidence>
<evidence type="ECO:0000256" key="9">
    <source>
        <dbReference type="ARBA" id="ARBA00023136"/>
    </source>
</evidence>
<evidence type="ECO:0000256" key="5">
    <source>
        <dbReference type="ARBA" id="ARBA00022475"/>
    </source>
</evidence>
<keyword evidence="12" id="KW-0969">Cilium</keyword>
<dbReference type="GO" id="GO:0005886">
    <property type="term" value="C:plasma membrane"/>
    <property type="evidence" value="ECO:0007669"/>
    <property type="project" value="UniProtKB-SubCell"/>
</dbReference>
<feature type="coiled-coil region" evidence="11">
    <location>
        <begin position="16"/>
        <end position="128"/>
    </location>
</feature>
<evidence type="ECO:0000256" key="3">
    <source>
        <dbReference type="ARBA" id="ARBA00020392"/>
    </source>
</evidence>
<evidence type="ECO:0000256" key="6">
    <source>
        <dbReference type="ARBA" id="ARBA00022500"/>
    </source>
</evidence>
<dbReference type="GO" id="GO:0015031">
    <property type="term" value="P:protein transport"/>
    <property type="evidence" value="ECO:0007669"/>
    <property type="project" value="UniProtKB-KW"/>
</dbReference>
<keyword evidence="8" id="KW-0653">Protein transport</keyword>
<dbReference type="RefSeq" id="WP_085125388.1">
    <property type="nucleotide sequence ID" value="NZ_FWZX01000027.1"/>
</dbReference>
<organism evidence="12 13">
    <name type="scientific">Tistlia consotensis USBA 355</name>
    <dbReference type="NCBI Taxonomy" id="560819"/>
    <lineage>
        <taxon>Bacteria</taxon>
        <taxon>Pseudomonadati</taxon>
        <taxon>Pseudomonadota</taxon>
        <taxon>Alphaproteobacteria</taxon>
        <taxon>Rhodospirillales</taxon>
        <taxon>Rhodovibrionaceae</taxon>
        <taxon>Tistlia</taxon>
    </lineage>
</organism>
<keyword evidence="5" id="KW-1003">Cell membrane</keyword>
<reference evidence="12 13" key="1">
    <citation type="submission" date="2017-04" db="EMBL/GenBank/DDBJ databases">
        <authorList>
            <person name="Afonso C.L."/>
            <person name="Miller P.J."/>
            <person name="Scott M.A."/>
            <person name="Spackman E."/>
            <person name="Goraichik I."/>
            <person name="Dimitrov K.M."/>
            <person name="Suarez D.L."/>
            <person name="Swayne D.E."/>
        </authorList>
    </citation>
    <scope>NUCLEOTIDE SEQUENCE [LARGE SCALE GENOMIC DNA]</scope>
    <source>
        <strain evidence="12 13">USBA 355</strain>
    </source>
</reference>
<dbReference type="Proteomes" id="UP000192917">
    <property type="component" value="Unassembled WGS sequence"/>
</dbReference>
<comment type="similarity">
    <text evidence="2">Belongs to the FliJ family.</text>
</comment>
<dbReference type="GO" id="GO:0071973">
    <property type="term" value="P:bacterial-type flagellum-dependent cell motility"/>
    <property type="evidence" value="ECO:0007669"/>
    <property type="project" value="InterPro"/>
</dbReference>
<evidence type="ECO:0000313" key="12">
    <source>
        <dbReference type="EMBL" id="SMF67592.1"/>
    </source>
</evidence>
<evidence type="ECO:0000256" key="11">
    <source>
        <dbReference type="SAM" id="Coils"/>
    </source>
</evidence>
<gene>
    <name evidence="12" type="ORF">SAMN05428998_12744</name>
</gene>
<keyword evidence="13" id="KW-1185">Reference proteome</keyword>
<accession>A0A1Y6CIC3</accession>
<dbReference type="InterPro" id="IPR053716">
    <property type="entry name" value="Flag_assembly_chemotaxis_eff"/>
</dbReference>
<keyword evidence="12" id="KW-0282">Flagellum</keyword>
<evidence type="ECO:0000256" key="1">
    <source>
        <dbReference type="ARBA" id="ARBA00004413"/>
    </source>
</evidence>
<keyword evidence="7" id="KW-1005">Bacterial flagellum biogenesis</keyword>
<dbReference type="STRING" id="560819.SAMN05428998_12744"/>
<protein>
    <recommendedName>
        <fullName evidence="3">Flagellar FliJ protein</fullName>
    </recommendedName>
</protein>
<dbReference type="GO" id="GO:0009288">
    <property type="term" value="C:bacterial-type flagellum"/>
    <property type="evidence" value="ECO:0007669"/>
    <property type="project" value="InterPro"/>
</dbReference>
<dbReference type="InterPro" id="IPR012823">
    <property type="entry name" value="Flagell_FliJ"/>
</dbReference>
<proteinExistence type="inferred from homology"/>
<evidence type="ECO:0000313" key="13">
    <source>
        <dbReference type="Proteomes" id="UP000192917"/>
    </source>
</evidence>
<evidence type="ECO:0000256" key="4">
    <source>
        <dbReference type="ARBA" id="ARBA00022448"/>
    </source>
</evidence>
<dbReference type="Gene3D" id="1.10.287.1700">
    <property type="match status" value="1"/>
</dbReference>
<keyword evidence="6" id="KW-0145">Chemotaxis</keyword>
<evidence type="ECO:0000256" key="10">
    <source>
        <dbReference type="ARBA" id="ARBA00023225"/>
    </source>
</evidence>
<dbReference type="EMBL" id="FWZX01000027">
    <property type="protein sequence ID" value="SMF67592.1"/>
    <property type="molecule type" value="Genomic_DNA"/>
</dbReference>
<evidence type="ECO:0000256" key="2">
    <source>
        <dbReference type="ARBA" id="ARBA00010004"/>
    </source>
</evidence>
<keyword evidence="11" id="KW-0175">Coiled coil</keyword>
<keyword evidence="12" id="KW-0966">Cell projection</keyword>
<keyword evidence="9" id="KW-0472">Membrane</keyword>
<comment type="subcellular location">
    <subcellularLocation>
        <location evidence="1">Cell membrane</location>
        <topology evidence="1">Peripheral membrane protein</topology>
        <orientation evidence="1">Cytoplasmic side</orientation>
    </subcellularLocation>
</comment>
<keyword evidence="10" id="KW-1006">Bacterial flagellum protein export</keyword>
<dbReference type="AlphaFoldDB" id="A0A1Y6CIC3"/>
<evidence type="ECO:0000256" key="8">
    <source>
        <dbReference type="ARBA" id="ARBA00022927"/>
    </source>
</evidence>
<dbReference type="Pfam" id="PF02050">
    <property type="entry name" value="FliJ"/>
    <property type="match status" value="1"/>
</dbReference>
<keyword evidence="4" id="KW-0813">Transport</keyword>
<dbReference type="GO" id="GO:0006935">
    <property type="term" value="P:chemotaxis"/>
    <property type="evidence" value="ECO:0007669"/>
    <property type="project" value="UniProtKB-KW"/>
</dbReference>
<dbReference type="GO" id="GO:0044781">
    <property type="term" value="P:bacterial-type flagellum organization"/>
    <property type="evidence" value="ECO:0007669"/>
    <property type="project" value="UniProtKB-KW"/>
</dbReference>